<dbReference type="EMBL" id="BK016244">
    <property type="protein sequence ID" value="DAG04442.1"/>
    <property type="molecule type" value="Genomic_DNA"/>
</dbReference>
<dbReference type="Pfam" id="PF06067">
    <property type="entry name" value="DUF932"/>
    <property type="match status" value="1"/>
</dbReference>
<dbReference type="InterPro" id="IPR026325">
    <property type="entry name" value="DUF932"/>
</dbReference>
<dbReference type="InterPro" id="IPR017686">
    <property type="entry name" value="Phg/plasmid-like_prot"/>
</dbReference>
<name>A0A8S5VCD8_9CAUD</name>
<reference evidence="1" key="1">
    <citation type="journal article" date="2021" name="Proc. Natl. Acad. Sci. U.S.A.">
        <title>A Catalog of Tens of Thousands of Viruses from Human Metagenomes Reveals Hidden Associations with Chronic Diseases.</title>
        <authorList>
            <person name="Tisza M.J."/>
            <person name="Buck C.B."/>
        </authorList>
    </citation>
    <scope>NUCLEOTIDE SEQUENCE</scope>
    <source>
        <strain evidence="1">CtDXu9</strain>
    </source>
</reference>
<proteinExistence type="predicted"/>
<evidence type="ECO:0008006" key="2">
    <source>
        <dbReference type="Google" id="ProtNLM"/>
    </source>
</evidence>
<sequence>MMNNTIERRTNNLTHVETMFDARRTPWDGLGKGIAGAVTSRDAIRLAGLDWNVVPTDIISEATGLKIPGYKANVRDIDNKTLGIVTERYKIVQNEEAFAFTDELLGEGVTYETAGALQSGKKVWMLARLEGRMITDEKIDPFLVFTNSHDGKGSVRVAITPVRVWCQNTLNLALKEAERQWVCKHTGRIDEKLVEAKYTLMNTEHYLEALEIEFGKMKMKKLDVDKVHKFVKMLLPINEKDGDRKVANIQEMRNELMMRYLNAPDLQVLEPSAYRFVNAVSDFSTHRKPSRGSEYYQENMFMKVVDGDELIDKAYAICDAEV</sequence>
<protein>
    <recommendedName>
        <fullName evidence="2">DUF945 domain-containing protein</fullName>
    </recommendedName>
</protein>
<dbReference type="NCBIfam" id="TIGR03299">
    <property type="entry name" value="LGT_TIGR03299"/>
    <property type="match status" value="1"/>
</dbReference>
<accession>A0A8S5VCD8</accession>
<organism evidence="1">
    <name type="scientific">Siphoviridae sp. ctDXu9</name>
    <dbReference type="NCBI Taxonomy" id="2825387"/>
    <lineage>
        <taxon>Viruses</taxon>
        <taxon>Duplodnaviria</taxon>
        <taxon>Heunggongvirae</taxon>
        <taxon>Uroviricota</taxon>
        <taxon>Caudoviricetes</taxon>
    </lineage>
</organism>
<evidence type="ECO:0000313" key="1">
    <source>
        <dbReference type="EMBL" id="DAG04442.1"/>
    </source>
</evidence>